<accession>C3XQR2</accession>
<dbReference type="EMBL" id="GG666455">
    <property type="protein sequence ID" value="EEN69638.1"/>
    <property type="molecule type" value="Genomic_DNA"/>
</dbReference>
<dbReference type="InterPro" id="IPR051173">
    <property type="entry name" value="Ca_channel_alpha-2/delta"/>
</dbReference>
<reference evidence="1" key="1">
    <citation type="journal article" date="2008" name="Nature">
        <title>The amphioxus genome and the evolution of the chordate karyotype.</title>
        <authorList>
            <consortium name="US DOE Joint Genome Institute (JGI-PGF)"/>
            <person name="Putnam N.H."/>
            <person name="Butts T."/>
            <person name="Ferrier D.E.K."/>
            <person name="Furlong R.F."/>
            <person name="Hellsten U."/>
            <person name="Kawashima T."/>
            <person name="Robinson-Rechavi M."/>
            <person name="Shoguchi E."/>
            <person name="Terry A."/>
            <person name="Yu J.-K."/>
            <person name="Benito-Gutierrez E.L."/>
            <person name="Dubchak I."/>
            <person name="Garcia-Fernandez J."/>
            <person name="Gibson-Brown J.J."/>
            <person name="Grigoriev I.V."/>
            <person name="Horton A.C."/>
            <person name="de Jong P.J."/>
            <person name="Jurka J."/>
            <person name="Kapitonov V.V."/>
            <person name="Kohara Y."/>
            <person name="Kuroki Y."/>
            <person name="Lindquist E."/>
            <person name="Lucas S."/>
            <person name="Osoegawa K."/>
            <person name="Pennacchio L.A."/>
            <person name="Salamov A.A."/>
            <person name="Satou Y."/>
            <person name="Sauka-Spengler T."/>
            <person name="Schmutz J."/>
            <person name="Shin-I T."/>
            <person name="Toyoda A."/>
            <person name="Bronner-Fraser M."/>
            <person name="Fujiyama A."/>
            <person name="Holland L.Z."/>
            <person name="Holland P.W.H."/>
            <person name="Satoh N."/>
            <person name="Rokhsar D.S."/>
        </authorList>
    </citation>
    <scope>NUCLEOTIDE SEQUENCE [LARGE SCALE GENOMIC DNA]</scope>
    <source>
        <strain evidence="1">S238N-H82</strain>
        <tissue evidence="1">Testes</tissue>
    </source>
</reference>
<dbReference type="CDD" id="cd18773">
    <property type="entry name" value="PDC1_HK_sensor"/>
    <property type="match status" value="1"/>
</dbReference>
<dbReference type="STRING" id="7739.C3XQR2"/>
<proteinExistence type="predicted"/>
<dbReference type="InParanoid" id="C3XQR2"/>
<sequence length="532" mass="58605">MEQFYDSDNVIIFLTDGKPSDPKDVLDQITEGQYLMDRTVHIFTYGLGNALPNAYSGWCADPNDSQCTAFSVPGLLAGFIENTDSLEALDFLATIADQNNMLIPGATTWTNKNCTENTYGPCFDPNRDPQGVGPPGRADHVGDGEGDRLMTMVGSYYDFFQSEPEPTYSVPSKDDHLGLIIIAATRTVDTTGTLFGVTAVDISMNIVFNEIVNFNLGKYSFAFLVDREDGRVLLHRDLPKPMEWPSEPTFLHLSSMKGALTDDEVTKIMTGESGSSYHDNVTALITRGNAQSEGVNAEERAATFYYEPIPDTKYSVVLCLFEEDRIVTVPSPVNPESGTASLYHRLDLLDTNAEVCRLHDNYATFDGSTVMFPPKAYTDPISYLSSLETSEDVANMNTFINDPTGLVANPGLVDGVRTDVTLTAVLEQYWRENDADSVWRYVGTTMGVFRIFPGIVMDMRYDPTQQAWFNHALAKPEDYTFSRPGPSPFGGGNLVTISKAIAHSSTQKILGVIAADITERKYSSLLHSEVIV</sequence>
<evidence type="ECO:0000313" key="1">
    <source>
        <dbReference type="EMBL" id="EEN69638.1"/>
    </source>
</evidence>
<dbReference type="PANTHER" id="PTHR10166:SF66">
    <property type="entry name" value="VWFA AND CACHE DOMAIN-CONTAINING PROTEIN CG16868"/>
    <property type="match status" value="1"/>
</dbReference>
<organism>
    <name type="scientific">Branchiostoma floridae</name>
    <name type="common">Florida lancelet</name>
    <name type="synonym">Amphioxus</name>
    <dbReference type="NCBI Taxonomy" id="7739"/>
    <lineage>
        <taxon>Eukaryota</taxon>
        <taxon>Metazoa</taxon>
        <taxon>Chordata</taxon>
        <taxon>Cephalochordata</taxon>
        <taxon>Leptocardii</taxon>
        <taxon>Amphioxiformes</taxon>
        <taxon>Branchiostomatidae</taxon>
        <taxon>Branchiostoma</taxon>
    </lineage>
</organism>
<name>C3XQR2_BRAFL</name>
<gene>
    <name evidence="1" type="ORF">BRAFLDRAFT_93670</name>
</gene>
<protein>
    <recommendedName>
        <fullName evidence="2">VWFA domain-containing protein</fullName>
    </recommendedName>
</protein>
<evidence type="ECO:0008006" key="2">
    <source>
        <dbReference type="Google" id="ProtNLM"/>
    </source>
</evidence>
<dbReference type="FunFam" id="3.30.450.20:FF:000531">
    <property type="entry name" value="Uncharacterized protein"/>
    <property type="match status" value="1"/>
</dbReference>
<dbReference type="eggNOG" id="KOG2353">
    <property type="taxonomic scope" value="Eukaryota"/>
</dbReference>
<dbReference type="AlphaFoldDB" id="C3XQR2"/>
<dbReference type="PANTHER" id="PTHR10166">
    <property type="entry name" value="VOLTAGE-DEPENDENT CALCIUM CHANNEL SUBUNIT ALPHA-2/DELTA-RELATED"/>
    <property type="match status" value="1"/>
</dbReference>
<dbReference type="FunFam" id="3.30.450.20:FF:000024">
    <property type="entry name" value="VWFA and cache domain-containing protein 1"/>
    <property type="match status" value="1"/>
</dbReference>
<dbReference type="InterPro" id="IPR036465">
    <property type="entry name" value="vWFA_dom_sf"/>
</dbReference>
<dbReference type="Gene3D" id="3.40.50.410">
    <property type="entry name" value="von Willebrand factor, type A domain"/>
    <property type="match status" value="1"/>
</dbReference>
<dbReference type="Gene3D" id="3.30.450.20">
    <property type="entry name" value="PAS domain"/>
    <property type="match status" value="2"/>
</dbReference>